<reference evidence="2 3" key="1">
    <citation type="submission" date="2024-02" db="EMBL/GenBank/DDBJ databases">
        <title>A draft genome for the cacao thread blight pathogen Marasmius crinis-equi.</title>
        <authorList>
            <person name="Cohen S.P."/>
            <person name="Baruah I.K."/>
            <person name="Amoako-Attah I."/>
            <person name="Bukari Y."/>
            <person name="Meinhardt L.W."/>
            <person name="Bailey B.A."/>
        </authorList>
    </citation>
    <scope>NUCLEOTIDE SEQUENCE [LARGE SCALE GENOMIC DNA]</scope>
    <source>
        <strain evidence="2 3">GH-76</strain>
    </source>
</reference>
<organism evidence="2 3">
    <name type="scientific">Marasmius crinis-equi</name>
    <dbReference type="NCBI Taxonomy" id="585013"/>
    <lineage>
        <taxon>Eukaryota</taxon>
        <taxon>Fungi</taxon>
        <taxon>Dikarya</taxon>
        <taxon>Basidiomycota</taxon>
        <taxon>Agaricomycotina</taxon>
        <taxon>Agaricomycetes</taxon>
        <taxon>Agaricomycetidae</taxon>
        <taxon>Agaricales</taxon>
        <taxon>Marasmiineae</taxon>
        <taxon>Marasmiaceae</taxon>
        <taxon>Marasmius</taxon>
    </lineage>
</organism>
<accession>A0ABR3FMC2</accession>
<proteinExistence type="predicted"/>
<name>A0ABR3FMC2_9AGAR</name>
<sequence length="286" mass="31433">MAVYLLADLTLSVLAGLVATVVFCNGAPPHLDSRSNPLASAVNPTAKLFITSCIPDADGIEPESPSTVIQRLHSEDRDEGLLEQGSSLQDSFRNEKLEWEKTQYKLDKEMNELRCLVRSWADIESRYERLEKGISGLQLDMGFGVEERDNDTEFLDCVDEVSEGLPGYEEMDDPGSGQSPQFVEAVSKPPNSEVLQPTIELNIALNDCIPCEFLNAIVAVAANETLSTVRSRKDVAQEKLNINVNVTINYLTEAPTKYASPGNALHANIPVVLDGSTYFRGTKEPR</sequence>
<evidence type="ECO:0000313" key="2">
    <source>
        <dbReference type="EMBL" id="KAL0576422.1"/>
    </source>
</evidence>
<feature type="signal peptide" evidence="1">
    <location>
        <begin position="1"/>
        <end position="26"/>
    </location>
</feature>
<keyword evidence="3" id="KW-1185">Reference proteome</keyword>
<gene>
    <name evidence="2" type="ORF">V5O48_005558</name>
</gene>
<evidence type="ECO:0000256" key="1">
    <source>
        <dbReference type="SAM" id="SignalP"/>
    </source>
</evidence>
<protein>
    <submittedName>
        <fullName evidence="2">Uncharacterized protein</fullName>
    </submittedName>
</protein>
<dbReference type="Proteomes" id="UP001465976">
    <property type="component" value="Unassembled WGS sequence"/>
</dbReference>
<feature type="chain" id="PRO_5046579937" evidence="1">
    <location>
        <begin position="27"/>
        <end position="286"/>
    </location>
</feature>
<comment type="caution">
    <text evidence="2">The sequence shown here is derived from an EMBL/GenBank/DDBJ whole genome shotgun (WGS) entry which is preliminary data.</text>
</comment>
<keyword evidence="1" id="KW-0732">Signal</keyword>
<dbReference type="EMBL" id="JBAHYK010000224">
    <property type="protein sequence ID" value="KAL0576422.1"/>
    <property type="molecule type" value="Genomic_DNA"/>
</dbReference>
<evidence type="ECO:0000313" key="3">
    <source>
        <dbReference type="Proteomes" id="UP001465976"/>
    </source>
</evidence>